<protein>
    <submittedName>
        <fullName evidence="1">Uncharacterized protein</fullName>
    </submittedName>
</protein>
<organism evidence="1 2">
    <name type="scientific">Gillisia limnaea (strain DSM 15749 / LMG 21470 / R-8282)</name>
    <dbReference type="NCBI Taxonomy" id="865937"/>
    <lineage>
        <taxon>Bacteria</taxon>
        <taxon>Pseudomonadati</taxon>
        <taxon>Bacteroidota</taxon>
        <taxon>Flavobacteriia</taxon>
        <taxon>Flavobacteriales</taxon>
        <taxon>Flavobacteriaceae</taxon>
        <taxon>Gillisia</taxon>
    </lineage>
</organism>
<dbReference type="AlphaFoldDB" id="H2BRT2"/>
<gene>
    <name evidence="1" type="ORF">Gilli_0686</name>
</gene>
<dbReference type="Proteomes" id="UP000003844">
    <property type="component" value="Unassembled WGS sequence"/>
</dbReference>
<proteinExistence type="predicted"/>
<dbReference type="OrthoDB" id="5520547at2"/>
<dbReference type="EMBL" id="JH594606">
    <property type="protein sequence ID" value="EHQ01397.1"/>
    <property type="molecule type" value="Genomic_DNA"/>
</dbReference>
<evidence type="ECO:0000313" key="1">
    <source>
        <dbReference type="EMBL" id="EHQ01397.1"/>
    </source>
</evidence>
<evidence type="ECO:0000313" key="2">
    <source>
        <dbReference type="Proteomes" id="UP000003844"/>
    </source>
</evidence>
<name>H2BRT2_GILLR</name>
<keyword evidence="2" id="KW-1185">Reference proteome</keyword>
<reference evidence="2" key="1">
    <citation type="journal article" date="2012" name="Stand. Genomic Sci.">
        <title>Genome sequence of the Antarctic rhodopsins-containing flavobacterium Gillisia limnaea type strain (R-8282(T)).</title>
        <authorList>
            <person name="Riedel T."/>
            <person name="Held B."/>
            <person name="Nolan M."/>
            <person name="Lucas S."/>
            <person name="Lapidus A."/>
            <person name="Tice H."/>
            <person name="Del Rio T.G."/>
            <person name="Cheng J.F."/>
            <person name="Han C."/>
            <person name="Tapia R."/>
            <person name="Goodwin L.A."/>
            <person name="Pitluck S."/>
            <person name="Liolios K."/>
            <person name="Mavromatis K."/>
            <person name="Pagani I."/>
            <person name="Ivanova N."/>
            <person name="Mikhailova N."/>
            <person name="Pati A."/>
            <person name="Chen A."/>
            <person name="Palaniappan K."/>
            <person name="Land M."/>
            <person name="Rohde M."/>
            <person name="Tindall B.J."/>
            <person name="Detter J.C."/>
            <person name="Goker M."/>
            <person name="Bristow J."/>
            <person name="Eisen J.A."/>
            <person name="Markowitz V."/>
            <person name="Hugenholtz P."/>
            <person name="Kyrpides N.C."/>
            <person name="Klenk H.P."/>
            <person name="Woyke T."/>
        </authorList>
    </citation>
    <scope>NUCLEOTIDE SEQUENCE [LARGE SCALE GENOMIC DNA]</scope>
    <source>
        <strain evidence="2">DSM 15749 / LMG 21470 / R-8282</strain>
    </source>
</reference>
<sequence length="207" mass="23902">MRLSHKNYDPAKSLITPPLASYKSGLTDYELITLYNRIPASTKPILFPNNMNLITPLIHPDWVSFMLGIPKEYRKNSFLFKKIILNKNYDLDIPCKNNLGLKLYNNNRIAHLLAKAKIKSRLELSRLLRNYHVPPLGINYLYYPEAIRQNLSLKNAVEEACVSLSNRNVVPWLSPKKIFSDHLKRKSDYSEALLILLGLEVNLRAEI</sequence>
<dbReference type="STRING" id="865937.Gilli_0686"/>
<dbReference type="RefSeq" id="WP_006987719.1">
    <property type="nucleotide sequence ID" value="NZ_JH594606.1"/>
</dbReference>
<accession>H2BRT2</accession>
<dbReference type="HOGENOM" id="CLU_1324819_0_0_10"/>